<dbReference type="Proteomes" id="UP000093197">
    <property type="component" value="Unassembled WGS sequence"/>
</dbReference>
<dbReference type="GO" id="GO:0051536">
    <property type="term" value="F:iron-sulfur cluster binding"/>
    <property type="evidence" value="ECO:0007669"/>
    <property type="project" value="UniProtKB-KW"/>
</dbReference>
<proteinExistence type="predicted"/>
<dbReference type="NCBIfam" id="TIGR04085">
    <property type="entry name" value="rSAM_more_4Fe4S"/>
    <property type="match status" value="1"/>
</dbReference>
<comment type="caution">
    <text evidence="8">The sequence shown here is derived from an EMBL/GenBank/DDBJ whole genome shotgun (WGS) entry which is preliminary data.</text>
</comment>
<comment type="cofactor">
    <cofactor evidence="1">
        <name>[4Fe-4S] cluster</name>
        <dbReference type="ChEBI" id="CHEBI:49883"/>
    </cofactor>
</comment>
<dbReference type="InterPro" id="IPR026407">
    <property type="entry name" value="SAM_GG-Bacter"/>
</dbReference>
<dbReference type="SFLD" id="SFLDG01067">
    <property type="entry name" value="SPASM/twitch_domain_containing"/>
    <property type="match status" value="1"/>
</dbReference>
<dbReference type="InterPro" id="IPR007197">
    <property type="entry name" value="rSAM"/>
</dbReference>
<evidence type="ECO:0000256" key="1">
    <source>
        <dbReference type="ARBA" id="ARBA00001966"/>
    </source>
</evidence>
<dbReference type="PANTHER" id="PTHR43273">
    <property type="entry name" value="ANAEROBIC SULFATASE-MATURATING ENZYME HOMOLOG ASLB-RELATED"/>
    <property type="match status" value="1"/>
</dbReference>
<keyword evidence="4" id="KW-0408">Iron</keyword>
<gene>
    <name evidence="8" type="ORF">AC094_41520</name>
</gene>
<evidence type="ECO:0000313" key="8">
    <source>
        <dbReference type="EMBL" id="OCR27380.1"/>
    </source>
</evidence>
<evidence type="ECO:0000256" key="5">
    <source>
        <dbReference type="ARBA" id="ARBA00023014"/>
    </source>
</evidence>
<dbReference type="InterPro" id="IPR058240">
    <property type="entry name" value="rSAM_sf"/>
</dbReference>
<sequence length="425" mass="50237">MDRNKLCYLREYKADNYIYELSERHIIYELANLKQLTFEVTDACNLKCKYCGYGEFYNTHDKRENKYLDFKTAKIVIDYLYDIWRKFPGSSNFRTVVVGFYGGEPLLNMNLIQQIISYLNSLPVIPHTVFKYNMTTNAMLLNRYMDYLVKNEFTLLLSLDGDEYGQSYRVDSHGRNSFIRVVQNIRKLKDRYPDYFKKYVSFNSVLHDRNSTRSIQEFIYKEFGKVSQVSELNNFGICESKQEEFDKLFHKIIDDISISDTDFTEHFPDMVGLFRFVGRMSGNYFVSHNYLLKKSPNKSCPTGTCMPFGKKMFITVNGKILPCERIDQKYTLGYITDKGIELDLAKVARIYSDYYHKIKPSCERCYLKAFCSQCMFYMENLDGQVKCPSFSNEESIRKYINYYSNILQNHPELYKKVSTEILLQL</sequence>
<dbReference type="GO" id="GO:0046872">
    <property type="term" value="F:metal ion binding"/>
    <property type="evidence" value="ECO:0007669"/>
    <property type="project" value="UniProtKB-KW"/>
</dbReference>
<dbReference type="Pfam" id="PF04055">
    <property type="entry name" value="Radical_SAM"/>
    <property type="match status" value="1"/>
</dbReference>
<evidence type="ECO:0000259" key="7">
    <source>
        <dbReference type="Pfam" id="PF13186"/>
    </source>
</evidence>
<name>A0A853PNI8_BACFG</name>
<accession>A0A853PNI8</accession>
<dbReference type="Pfam" id="PF13186">
    <property type="entry name" value="SPASM"/>
    <property type="match status" value="1"/>
</dbReference>
<keyword evidence="5" id="KW-0411">Iron-sulfur</keyword>
<dbReference type="InterPro" id="IPR013785">
    <property type="entry name" value="Aldolase_TIM"/>
</dbReference>
<dbReference type="GO" id="GO:0016491">
    <property type="term" value="F:oxidoreductase activity"/>
    <property type="evidence" value="ECO:0007669"/>
    <property type="project" value="InterPro"/>
</dbReference>
<dbReference type="SUPFAM" id="SSF102114">
    <property type="entry name" value="Radical SAM enzymes"/>
    <property type="match status" value="1"/>
</dbReference>
<keyword evidence="2" id="KW-0949">S-adenosyl-L-methionine</keyword>
<dbReference type="RefSeq" id="WP_066403581.1">
    <property type="nucleotide sequence ID" value="NZ_LIDT01000044.1"/>
</dbReference>
<keyword evidence="3" id="KW-0479">Metal-binding</keyword>
<dbReference type="SFLD" id="SFLDG01384">
    <property type="entry name" value="thioether_bond_formation_requi"/>
    <property type="match status" value="1"/>
</dbReference>
<dbReference type="NCBIfam" id="TIGR04148">
    <property type="entry name" value="GG_samocin_CFB"/>
    <property type="match status" value="1"/>
</dbReference>
<evidence type="ECO:0000313" key="9">
    <source>
        <dbReference type="Proteomes" id="UP000093197"/>
    </source>
</evidence>
<dbReference type="InterPro" id="IPR023885">
    <property type="entry name" value="4Fe4S-binding_SPASM_dom"/>
</dbReference>
<dbReference type="AlphaFoldDB" id="A0A853PNI8"/>
<evidence type="ECO:0000259" key="6">
    <source>
        <dbReference type="Pfam" id="PF04055"/>
    </source>
</evidence>
<dbReference type="PANTHER" id="PTHR43273:SF8">
    <property type="entry name" value="RADICAL SAM DOMAIN PROTEIN"/>
    <property type="match status" value="1"/>
</dbReference>
<protein>
    <submittedName>
        <fullName evidence="8">GG-Bacteroidales family radical SAM peptide maturase</fullName>
    </submittedName>
</protein>
<dbReference type="SFLD" id="SFLDS00029">
    <property type="entry name" value="Radical_SAM"/>
    <property type="match status" value="1"/>
</dbReference>
<organism evidence="8 9">
    <name type="scientific">Bacteroides fragilis</name>
    <dbReference type="NCBI Taxonomy" id="817"/>
    <lineage>
        <taxon>Bacteria</taxon>
        <taxon>Pseudomonadati</taxon>
        <taxon>Bacteroidota</taxon>
        <taxon>Bacteroidia</taxon>
        <taxon>Bacteroidales</taxon>
        <taxon>Bacteroidaceae</taxon>
        <taxon>Bacteroides</taxon>
    </lineage>
</organism>
<dbReference type="InterPro" id="IPR023867">
    <property type="entry name" value="Sulphatase_maturase_rSAM"/>
</dbReference>
<dbReference type="Gene3D" id="3.20.20.70">
    <property type="entry name" value="Aldolase class I"/>
    <property type="match status" value="1"/>
</dbReference>
<dbReference type="SFLD" id="SFLDG01386">
    <property type="entry name" value="main_SPASM_domain-containing"/>
    <property type="match status" value="1"/>
</dbReference>
<feature type="domain" description="Radical SAM core" evidence="6">
    <location>
        <begin position="39"/>
        <end position="211"/>
    </location>
</feature>
<evidence type="ECO:0000256" key="2">
    <source>
        <dbReference type="ARBA" id="ARBA00022691"/>
    </source>
</evidence>
<evidence type="ECO:0000256" key="4">
    <source>
        <dbReference type="ARBA" id="ARBA00023004"/>
    </source>
</evidence>
<dbReference type="CDD" id="cd01335">
    <property type="entry name" value="Radical_SAM"/>
    <property type="match status" value="1"/>
</dbReference>
<feature type="domain" description="4Fe4S-binding SPASM" evidence="7">
    <location>
        <begin position="308"/>
        <end position="365"/>
    </location>
</feature>
<dbReference type="EMBL" id="LIDT01000044">
    <property type="protein sequence ID" value="OCR27380.1"/>
    <property type="molecule type" value="Genomic_DNA"/>
</dbReference>
<evidence type="ECO:0000256" key="3">
    <source>
        <dbReference type="ARBA" id="ARBA00022723"/>
    </source>
</evidence>
<reference evidence="8 9" key="1">
    <citation type="journal article" date="2016" name="PLoS ONE">
        <title>Genomic Diversity of Enterotoxigenic Strains of Bacteroides fragilis.</title>
        <authorList>
            <person name="Pierce J.V."/>
            <person name="Bernstein H.D."/>
        </authorList>
    </citation>
    <scope>NUCLEOTIDE SEQUENCE [LARGE SCALE GENOMIC DNA]</scope>
    <source>
        <strain evidence="8 9">20793-3</strain>
    </source>
</reference>